<feature type="domain" description="Multidrug resistance protein MdtA-like alpha-helical hairpin" evidence="4">
    <location>
        <begin position="125"/>
        <end position="193"/>
    </location>
</feature>
<dbReference type="SUPFAM" id="SSF111369">
    <property type="entry name" value="HlyD-like secretion proteins"/>
    <property type="match status" value="1"/>
</dbReference>
<dbReference type="Gene3D" id="2.40.30.170">
    <property type="match status" value="1"/>
</dbReference>
<dbReference type="InterPro" id="IPR006143">
    <property type="entry name" value="RND_pump_MFP"/>
</dbReference>
<dbReference type="GO" id="GO:0030313">
    <property type="term" value="C:cell envelope"/>
    <property type="evidence" value="ECO:0007669"/>
    <property type="project" value="UniProtKB-SubCell"/>
</dbReference>
<dbReference type="AlphaFoldDB" id="A0A418SJD7"/>
<dbReference type="GO" id="GO:0046677">
    <property type="term" value="P:response to antibiotic"/>
    <property type="evidence" value="ECO:0007669"/>
    <property type="project" value="TreeGrafter"/>
</dbReference>
<gene>
    <name evidence="8" type="primary">acrA</name>
    <name evidence="8" type="ORF">PSAL_031190</name>
</gene>
<comment type="subcellular location">
    <subcellularLocation>
        <location evidence="1">Cell envelope</location>
    </subcellularLocation>
</comment>
<evidence type="ECO:0000259" key="4">
    <source>
        <dbReference type="Pfam" id="PF25876"/>
    </source>
</evidence>
<sequence length="427" mass="44479">MTAPRPLTQIAARQSRPPLRPVTGRRAMALAAGCVLGLLIALPGAAEAQFRGGPKGPTEVGVVLLESGLVPYTVTLPGRAVAHDETEIRPRVEGIIDEISYRAGSEVEVGDLLFRLDSDTYALALDAAEAGRDSALSALAVAQATVDRYEKLTSAAITQADRDTATATLASARATLAASRAALQSAQLNLDRTEIRSPISGIVGLSEFSVGALVTANQSDALATVTRVDPIYVDVQESSARMLRNRARMQEGSLVPNEKVDIQLVLETGQVYEGPGTLVTPSTEVSTTTGTVDFRFEFDNPERLILPGQFLRVSATVGSVEAILVPQRATSRSSDGTLTAFIAVDGTAKQVTLTTQGAYENAWIATEGVEAGDSLIVDGLRDLKAGAEIKPVPVTIDADGIVVDQAQGAAAETGPGPGPDPETVGGN</sequence>
<evidence type="ECO:0000313" key="8">
    <source>
        <dbReference type="EMBL" id="QPM91857.1"/>
    </source>
</evidence>
<dbReference type="GO" id="GO:0015721">
    <property type="term" value="P:bile acid and bile salt transport"/>
    <property type="evidence" value="ECO:0007669"/>
    <property type="project" value="TreeGrafter"/>
</dbReference>
<evidence type="ECO:0000259" key="5">
    <source>
        <dbReference type="Pfam" id="PF25917"/>
    </source>
</evidence>
<keyword evidence="9" id="KW-1185">Reference proteome</keyword>
<dbReference type="InterPro" id="IPR058625">
    <property type="entry name" value="MdtA-like_BSH"/>
</dbReference>
<dbReference type="Pfam" id="PF25967">
    <property type="entry name" value="RND-MFP_C"/>
    <property type="match status" value="1"/>
</dbReference>
<dbReference type="Gene3D" id="2.40.420.20">
    <property type="match status" value="1"/>
</dbReference>
<evidence type="ECO:0000313" key="9">
    <source>
        <dbReference type="Proteomes" id="UP000283786"/>
    </source>
</evidence>
<accession>A0A418SJD7</accession>
<organism evidence="8 9">
    <name type="scientific">Pseudooceanicola algae</name>
    <dbReference type="NCBI Taxonomy" id="1537215"/>
    <lineage>
        <taxon>Bacteria</taxon>
        <taxon>Pseudomonadati</taxon>
        <taxon>Pseudomonadota</taxon>
        <taxon>Alphaproteobacteria</taxon>
        <taxon>Rhodobacterales</taxon>
        <taxon>Paracoccaceae</taxon>
        <taxon>Pseudooceanicola</taxon>
    </lineage>
</organism>
<evidence type="ECO:0000256" key="1">
    <source>
        <dbReference type="ARBA" id="ARBA00004196"/>
    </source>
</evidence>
<dbReference type="GO" id="GO:0022857">
    <property type="term" value="F:transmembrane transporter activity"/>
    <property type="evidence" value="ECO:0007669"/>
    <property type="project" value="InterPro"/>
</dbReference>
<dbReference type="EMBL" id="CP060436">
    <property type="protein sequence ID" value="QPM91857.1"/>
    <property type="molecule type" value="Genomic_DNA"/>
</dbReference>
<proteinExistence type="inferred from homology"/>
<dbReference type="Gene3D" id="2.40.50.100">
    <property type="match status" value="1"/>
</dbReference>
<dbReference type="Proteomes" id="UP000283786">
    <property type="component" value="Chromosome"/>
</dbReference>
<protein>
    <submittedName>
        <fullName evidence="8">Multidrug efflux pump subunit AcrA</fullName>
    </submittedName>
</protein>
<feature type="domain" description="Multidrug resistance protein MdtA-like barrel-sandwich hybrid" evidence="5">
    <location>
        <begin position="86"/>
        <end position="226"/>
    </location>
</feature>
<dbReference type="GO" id="GO:0005886">
    <property type="term" value="C:plasma membrane"/>
    <property type="evidence" value="ECO:0007669"/>
    <property type="project" value="TreeGrafter"/>
</dbReference>
<dbReference type="InterPro" id="IPR058624">
    <property type="entry name" value="MdtA-like_HH"/>
</dbReference>
<evidence type="ECO:0000259" key="6">
    <source>
        <dbReference type="Pfam" id="PF25944"/>
    </source>
</evidence>
<dbReference type="PANTHER" id="PTHR30158">
    <property type="entry name" value="ACRA/E-RELATED COMPONENT OF DRUG EFFLUX TRANSPORTER"/>
    <property type="match status" value="1"/>
</dbReference>
<feature type="domain" description="Multidrug resistance protein MdtA-like beta-barrel" evidence="6">
    <location>
        <begin position="230"/>
        <end position="318"/>
    </location>
</feature>
<dbReference type="Pfam" id="PF25944">
    <property type="entry name" value="Beta-barrel_RND"/>
    <property type="match status" value="1"/>
</dbReference>
<name>A0A418SJD7_9RHOB</name>
<dbReference type="Gene3D" id="1.10.287.470">
    <property type="entry name" value="Helix hairpin bin"/>
    <property type="match status" value="1"/>
</dbReference>
<feature type="domain" description="Multidrug resistance protein MdtA-like C-terminal permuted SH3" evidence="7">
    <location>
        <begin position="322"/>
        <end position="380"/>
    </location>
</feature>
<dbReference type="Pfam" id="PF25917">
    <property type="entry name" value="BSH_RND"/>
    <property type="match status" value="1"/>
</dbReference>
<evidence type="ECO:0000256" key="3">
    <source>
        <dbReference type="SAM" id="MobiDB-lite"/>
    </source>
</evidence>
<dbReference type="InterPro" id="IPR058627">
    <property type="entry name" value="MdtA-like_C"/>
</dbReference>
<feature type="region of interest" description="Disordered" evidence="3">
    <location>
        <begin position="406"/>
        <end position="427"/>
    </location>
</feature>
<evidence type="ECO:0000256" key="2">
    <source>
        <dbReference type="ARBA" id="ARBA00009477"/>
    </source>
</evidence>
<comment type="similarity">
    <text evidence="2">Belongs to the membrane fusion protein (MFP) (TC 8.A.1) family.</text>
</comment>
<dbReference type="Pfam" id="PF25876">
    <property type="entry name" value="HH_MFP_RND"/>
    <property type="match status" value="1"/>
</dbReference>
<dbReference type="KEGG" id="palw:PSAL_031190"/>
<evidence type="ECO:0000259" key="7">
    <source>
        <dbReference type="Pfam" id="PF25967"/>
    </source>
</evidence>
<reference evidence="8 9" key="1">
    <citation type="submission" date="2020-08" db="EMBL/GenBank/DDBJ databases">
        <title>Genome sequence of Rhodobacteraceae bacterium Lw-13e.</title>
        <authorList>
            <person name="Poehlein A."/>
            <person name="Wolter L."/>
            <person name="Daniel R."/>
            <person name="Brinkhoff T."/>
        </authorList>
    </citation>
    <scope>NUCLEOTIDE SEQUENCE [LARGE SCALE GENOMIC DNA]</scope>
    <source>
        <strain evidence="8 9">Lw-13e</strain>
    </source>
</reference>
<dbReference type="RefSeq" id="WP_231388544.1">
    <property type="nucleotide sequence ID" value="NZ_CP060436.1"/>
</dbReference>
<dbReference type="InterPro" id="IPR058626">
    <property type="entry name" value="MdtA-like_b-barrel"/>
</dbReference>
<dbReference type="NCBIfam" id="TIGR01730">
    <property type="entry name" value="RND_mfp"/>
    <property type="match status" value="1"/>
</dbReference>
<dbReference type="PANTHER" id="PTHR30158:SF3">
    <property type="entry name" value="MULTIDRUG EFFLUX PUMP SUBUNIT ACRA-RELATED"/>
    <property type="match status" value="1"/>
</dbReference>